<organism evidence="1 2">
    <name type="scientific">Desmospora profundinema</name>
    <dbReference type="NCBI Taxonomy" id="1571184"/>
    <lineage>
        <taxon>Bacteria</taxon>
        <taxon>Bacillati</taxon>
        <taxon>Bacillota</taxon>
        <taxon>Bacilli</taxon>
        <taxon>Bacillales</taxon>
        <taxon>Thermoactinomycetaceae</taxon>
        <taxon>Desmospora</taxon>
    </lineage>
</organism>
<dbReference type="RefSeq" id="WP_309861979.1">
    <property type="nucleotide sequence ID" value="NZ_JAVDQG010000001.1"/>
</dbReference>
<protein>
    <recommendedName>
        <fullName evidence="3">DUF2953 domain-containing protein</fullName>
    </recommendedName>
</protein>
<comment type="caution">
    <text evidence="1">The sequence shown here is derived from an EMBL/GenBank/DDBJ whole genome shotgun (WGS) entry which is preliminary data.</text>
</comment>
<accession>A0ABU1IJI2</accession>
<dbReference type="InterPro" id="IPR021338">
    <property type="entry name" value="DUF2953"/>
</dbReference>
<proteinExistence type="predicted"/>
<dbReference type="EMBL" id="JAVDQG010000001">
    <property type="protein sequence ID" value="MDR6224553.1"/>
    <property type="molecule type" value="Genomic_DNA"/>
</dbReference>
<dbReference type="Pfam" id="PF11167">
    <property type="entry name" value="DUF2953"/>
    <property type="match status" value="1"/>
</dbReference>
<evidence type="ECO:0000313" key="1">
    <source>
        <dbReference type="EMBL" id="MDR6224553.1"/>
    </source>
</evidence>
<gene>
    <name evidence="1" type="ORF">JOE21_000541</name>
</gene>
<dbReference type="Proteomes" id="UP001185012">
    <property type="component" value="Unassembled WGS sequence"/>
</dbReference>
<sequence>MAWLLGSGFLVLFFLLMLFSTVRIRLLYHRRDEDDEMAVQVRMWAGLLRLQYRFPTIRLTPEGVDLDEKTGTPWPGKKPPWHRRIGWKTIRRMQQNFSDIKQRVVDLYDVFRGFLGHVKCERLTWKSHLGTGDAAETGVLTGLAWGVKTSLVGFMGSYIRWVVRPHLDVVPYFQERRLETDLDCMIRFRLGHAILAVIRLLTRMRGKGGEGTWKNTQFKA</sequence>
<evidence type="ECO:0008006" key="3">
    <source>
        <dbReference type="Google" id="ProtNLM"/>
    </source>
</evidence>
<evidence type="ECO:0000313" key="2">
    <source>
        <dbReference type="Proteomes" id="UP001185012"/>
    </source>
</evidence>
<keyword evidence="2" id="KW-1185">Reference proteome</keyword>
<name>A0ABU1IJI2_9BACL</name>
<reference evidence="1 2" key="1">
    <citation type="submission" date="2023-07" db="EMBL/GenBank/DDBJ databases">
        <title>Genomic Encyclopedia of Type Strains, Phase IV (KMG-IV): sequencing the most valuable type-strain genomes for metagenomic binning, comparative biology and taxonomic classification.</title>
        <authorList>
            <person name="Goeker M."/>
        </authorList>
    </citation>
    <scope>NUCLEOTIDE SEQUENCE [LARGE SCALE GENOMIC DNA]</scope>
    <source>
        <strain evidence="1 2">DSM 45903</strain>
    </source>
</reference>